<dbReference type="PANTHER" id="PTHR47165:SF4">
    <property type="entry name" value="OS03G0429900 PROTEIN"/>
    <property type="match status" value="1"/>
</dbReference>
<comment type="similarity">
    <text evidence="1">Belongs to the replication factor A protein 1 family.</text>
</comment>
<name>A0ABQ7MQD6_BRACM</name>
<feature type="compositionally biased region" description="Basic and acidic residues" evidence="6">
    <location>
        <begin position="305"/>
        <end position="327"/>
    </location>
</feature>
<dbReference type="Pfam" id="PF08646">
    <property type="entry name" value="Rep_fac-A_C"/>
    <property type="match status" value="1"/>
</dbReference>
<keyword evidence="3" id="KW-0863">Zinc-finger</keyword>
<evidence type="ECO:0000256" key="2">
    <source>
        <dbReference type="ARBA" id="ARBA00022723"/>
    </source>
</evidence>
<dbReference type="EMBL" id="JADBGQ010000004">
    <property type="protein sequence ID" value="KAG5400932.1"/>
    <property type="molecule type" value="Genomic_DNA"/>
</dbReference>
<dbReference type="Pfam" id="PF16900">
    <property type="entry name" value="REPA_OB_2"/>
    <property type="match status" value="1"/>
</dbReference>
<evidence type="ECO:0000259" key="8">
    <source>
        <dbReference type="Pfam" id="PF16900"/>
    </source>
</evidence>
<feature type="domain" description="Replication factor A C-terminal" evidence="7">
    <location>
        <begin position="125"/>
        <end position="258"/>
    </location>
</feature>
<evidence type="ECO:0000256" key="3">
    <source>
        <dbReference type="ARBA" id="ARBA00022771"/>
    </source>
</evidence>
<evidence type="ECO:0000256" key="6">
    <source>
        <dbReference type="SAM" id="MobiDB-lite"/>
    </source>
</evidence>
<feature type="region of interest" description="Disordered" evidence="6">
    <location>
        <begin position="305"/>
        <end position="348"/>
    </location>
</feature>
<dbReference type="Gene3D" id="2.40.50.140">
    <property type="entry name" value="Nucleic acid-binding proteins"/>
    <property type="match status" value="2"/>
</dbReference>
<comment type="caution">
    <text evidence="9">The sequence shown here is derived from an EMBL/GenBank/DDBJ whole genome shotgun (WGS) entry which is preliminary data.</text>
</comment>
<accession>A0ABQ7MQD6</accession>
<evidence type="ECO:0000259" key="7">
    <source>
        <dbReference type="Pfam" id="PF08646"/>
    </source>
</evidence>
<reference evidence="9 10" key="1">
    <citation type="submission" date="2021-03" db="EMBL/GenBank/DDBJ databases">
        <authorList>
            <person name="King G.J."/>
            <person name="Bancroft I."/>
            <person name="Baten A."/>
            <person name="Bloomfield J."/>
            <person name="Borpatragohain P."/>
            <person name="He Z."/>
            <person name="Irish N."/>
            <person name="Irwin J."/>
            <person name="Liu K."/>
            <person name="Mauleon R.P."/>
            <person name="Moore J."/>
            <person name="Morris R."/>
            <person name="Ostergaard L."/>
            <person name="Wang B."/>
            <person name="Wells R."/>
        </authorList>
    </citation>
    <scope>NUCLEOTIDE SEQUENCE [LARGE SCALE GENOMIC DNA]</scope>
    <source>
        <strain evidence="9">R-o-18</strain>
        <tissue evidence="9">Leaf</tissue>
    </source>
</reference>
<dbReference type="InterPro" id="IPR031657">
    <property type="entry name" value="REPA_OB_2"/>
</dbReference>
<keyword evidence="10" id="KW-1185">Reference proteome</keyword>
<dbReference type="CDD" id="cd04476">
    <property type="entry name" value="RPA1_DBD_C"/>
    <property type="match status" value="1"/>
</dbReference>
<dbReference type="Proteomes" id="UP000823674">
    <property type="component" value="Chromosome A04"/>
</dbReference>
<dbReference type="InterPro" id="IPR047192">
    <property type="entry name" value="Euk_RPA1_DBD_C"/>
</dbReference>
<dbReference type="PANTHER" id="PTHR47165">
    <property type="entry name" value="OS03G0429900 PROTEIN"/>
    <property type="match status" value="1"/>
</dbReference>
<gene>
    <name evidence="9" type="primary">A04g504960.1_BraROA</name>
    <name evidence="9" type="ORF">IGI04_015539</name>
</gene>
<keyword evidence="5" id="KW-0238">DNA-binding</keyword>
<evidence type="ECO:0000256" key="1">
    <source>
        <dbReference type="ARBA" id="ARBA00005690"/>
    </source>
</evidence>
<keyword evidence="2" id="KW-0479">Metal-binding</keyword>
<evidence type="ECO:0000256" key="5">
    <source>
        <dbReference type="ARBA" id="ARBA00023125"/>
    </source>
</evidence>
<feature type="domain" description="Replication protein A OB" evidence="8">
    <location>
        <begin position="4"/>
        <end position="72"/>
    </location>
</feature>
<organism evidence="9 10">
    <name type="scientific">Brassica rapa subsp. trilocularis</name>
    <dbReference type="NCBI Taxonomy" id="1813537"/>
    <lineage>
        <taxon>Eukaryota</taxon>
        <taxon>Viridiplantae</taxon>
        <taxon>Streptophyta</taxon>
        <taxon>Embryophyta</taxon>
        <taxon>Tracheophyta</taxon>
        <taxon>Spermatophyta</taxon>
        <taxon>Magnoliopsida</taxon>
        <taxon>eudicotyledons</taxon>
        <taxon>Gunneridae</taxon>
        <taxon>Pentapetalae</taxon>
        <taxon>rosids</taxon>
        <taxon>malvids</taxon>
        <taxon>Brassicales</taxon>
        <taxon>Brassicaceae</taxon>
        <taxon>Brassiceae</taxon>
        <taxon>Brassica</taxon>
    </lineage>
</organism>
<sequence length="348" mass="39441">MGKIVSLEPVQTVQVKGEDRKKVQFRLVDSSGKDISCCLWGKYAEQLESYVECEQPLICLIRFAKISFYRGEVQITNAFDASIVYLDPTLKETLQFKEKLMEDNLPLSLIEKRNGKKEVENCKIICSIEAIDTDWSWFYFGHKGCKHRAIKTGKIVPERSNNDNKQLWHCGKCQANITEVVPVFKLHLIVRDDTETCKLMLLNTVGMTIVGHEAVDLWDGSNDEIEDQDQLPEPIRDLVGKSFCFGISVSSDNVTNEAETFKVLEVWSGNEILQVESQSEPNSMIGTSSSTMSSCDVLFLEDASHNESEECKTPFTKRKEEDADLPDKTSTSKKLCRASIKVEKEKEE</sequence>
<protein>
    <recommendedName>
        <fullName evidence="11">Replication factor A C-terminal domain-containing protein</fullName>
    </recommendedName>
</protein>
<proteinExistence type="inferred from homology"/>
<evidence type="ECO:0000256" key="4">
    <source>
        <dbReference type="ARBA" id="ARBA00022833"/>
    </source>
</evidence>
<dbReference type="CDD" id="cd04481">
    <property type="entry name" value="RPA1_DBD_B_like"/>
    <property type="match status" value="1"/>
</dbReference>
<evidence type="ECO:0008006" key="11">
    <source>
        <dbReference type="Google" id="ProtNLM"/>
    </source>
</evidence>
<evidence type="ECO:0000313" key="10">
    <source>
        <dbReference type="Proteomes" id="UP000823674"/>
    </source>
</evidence>
<dbReference type="InterPro" id="IPR012340">
    <property type="entry name" value="NA-bd_OB-fold"/>
</dbReference>
<keyword evidence="4" id="KW-0862">Zinc</keyword>
<evidence type="ECO:0000313" key="9">
    <source>
        <dbReference type="EMBL" id="KAG5400932.1"/>
    </source>
</evidence>
<dbReference type="SUPFAM" id="SSF50249">
    <property type="entry name" value="Nucleic acid-binding proteins"/>
    <property type="match status" value="2"/>
</dbReference>
<dbReference type="InterPro" id="IPR013955">
    <property type="entry name" value="Rep_factor-A_C"/>
</dbReference>